<reference evidence="3 5" key="1">
    <citation type="submission" date="2015-05" db="EMBL/GenBank/DDBJ databases">
        <title>Genome assembly of Archangium gephyra DSM 2261.</title>
        <authorList>
            <person name="Sharma G."/>
            <person name="Subramanian S."/>
        </authorList>
    </citation>
    <scope>NUCLEOTIDE SEQUENCE [LARGE SCALE GENOMIC DNA]</scope>
    <source>
        <strain evidence="3 5">DSM 2261</strain>
    </source>
</reference>
<keyword evidence="6" id="KW-1185">Reference proteome</keyword>
<feature type="domain" description="Calcineurin-like phosphoesterase" evidence="1">
    <location>
        <begin position="5"/>
        <end position="264"/>
    </location>
</feature>
<protein>
    <submittedName>
        <fullName evidence="3">Adenylate cyclase</fullName>
    </submittedName>
    <submittedName>
        <fullName evidence="4">Tetratricopeptide repeat protein</fullName>
    </submittedName>
</protein>
<evidence type="ECO:0000259" key="1">
    <source>
        <dbReference type="Pfam" id="PF00149"/>
    </source>
</evidence>
<dbReference type="Pfam" id="PF00149">
    <property type="entry name" value="Metallophos"/>
    <property type="match status" value="1"/>
</dbReference>
<dbReference type="InterPro" id="IPR029052">
    <property type="entry name" value="Metallo-depent_PP-like"/>
</dbReference>
<evidence type="ECO:0000313" key="6">
    <source>
        <dbReference type="Proteomes" id="UP000256345"/>
    </source>
</evidence>
<dbReference type="InterPro" id="IPR027417">
    <property type="entry name" value="P-loop_NTPase"/>
</dbReference>
<evidence type="ECO:0000313" key="4">
    <source>
        <dbReference type="EMBL" id="REG37452.1"/>
    </source>
</evidence>
<dbReference type="Gene3D" id="3.60.21.10">
    <property type="match status" value="1"/>
</dbReference>
<dbReference type="InterPro" id="IPR041664">
    <property type="entry name" value="AAA_16"/>
</dbReference>
<sequence>MAYPLRILHISDLHNRGTREKEPWRRRCVLEDAWKRNLDAFLEEGPVDLIAFTGDLAFSGHGGEYEGVTGFILATLERLKLGQDRLFLVPGNHDVDRSRAVSAWSALRSLLRSEDALELSRWMASEDNWAPRGFSIAHRDELLLRQEDYRRWVRDTLGRPELLPDPAHHPRLGYRATLRLPKHPFEIHIIGFDSAWLAGDEHDAGKLWLTDDQVMRLATNQGEALPGFRLALIHHPLDNLVDRAQVRRLLAKHTDLLLRGHLHEAEAELSVEPAVTLRSLAAGCLYEHDRYPNSCQLIQVTLDEAGRPRGYELRFRSWSHRGFWHDDDSLYPGSRGGRLRWMEQSSARSSVPHPRVVSTFVGRGEQLQDMVEALLPTTGTPRPVALHGMPGVGKSYLVDRFATLHGDRFPGGYVRLVLEAGAHQGADALLQALADRLDLGAGTGGLLSAIRDRLLKPPTLLCIDNVDEPRSAASVVELLRGLRGCAVIVAGRLQGMGVAAGWAMVRLRPFDEASALEQLATEYLPQDEAEAAGFPRLVRELGFLPLAIHLAAGYLRKGHTVNGFLDHLRRRKLELGPGDLADPLHEEGASRAILRRSLEISLGTLRESLTAEWGADAERFIKGLSALGFAPAWGVGRSLGAAITGLSEDDFGSLVAHAVELSVMDTVPDAERPRQRTWRIHPLLAEMLQDEAERERVIERMTEWFVQRLPGLPAGQESEQGRRWKSVQDEALSLIAWLTQVLARDFARVARAGAAYAQHNGPFQAWISFCERVEAESNDSEVLSDALWIRANISRRAGMPDKALDAARRKLTLDRAQQDAREEALSLGVIAGVLSSLGDVDEALRIWKEEALPVFERLGDKPLRAHALGNIADILEVRGELDEALRIRREEELPVYEQVGDIRSRAITLGRIADVLRARGDLDGALGIWRVEVLPAFERLGDFRARAIAIGKIADIFQARGELDEALRIRREEELPVYESVGDIRSRALILGKIANILQARGELDEALRIRREEELPVYERLGEISARAVTLGQIADVLQLRGELDEALSIRREEELPVHERLGDIRSRAITLGQIADIHQTRGEWDEALRILREEVLPVFERLGDIHTRAIFLGRIADILQLRGELEEALRIRREEELPVYERLGDIRERALAMGKVADVLQARGEFEEALRIRREEELPVYERLGDIYSTAGTLGKVAEMLQARGELNEALRIRREEQLPVYERMGLTREFLATLDQIVDILSEQKEFEEVLRILGEEALPLLEQLGLTEVIKTVRERISELRGMLGR</sequence>
<dbReference type="Proteomes" id="UP000035579">
    <property type="component" value="Chromosome"/>
</dbReference>
<feature type="domain" description="Orc1-like AAA ATPase" evidence="2">
    <location>
        <begin position="359"/>
        <end position="470"/>
    </location>
</feature>
<dbReference type="EMBL" id="CP011509">
    <property type="protein sequence ID" value="AKJ04477.1"/>
    <property type="molecule type" value="Genomic_DNA"/>
</dbReference>
<dbReference type="SUPFAM" id="SSF48452">
    <property type="entry name" value="TPR-like"/>
    <property type="match status" value="2"/>
</dbReference>
<dbReference type="PANTHER" id="PTHR47691:SF3">
    <property type="entry name" value="HTH-TYPE TRANSCRIPTIONAL REGULATOR RV0890C-RELATED"/>
    <property type="match status" value="1"/>
</dbReference>
<evidence type="ECO:0000313" key="5">
    <source>
        <dbReference type="Proteomes" id="UP000035579"/>
    </source>
</evidence>
<dbReference type="Proteomes" id="UP000256345">
    <property type="component" value="Unassembled WGS sequence"/>
</dbReference>
<name>A0AAC8QB70_9BACT</name>
<dbReference type="PANTHER" id="PTHR47691">
    <property type="entry name" value="REGULATOR-RELATED"/>
    <property type="match status" value="1"/>
</dbReference>
<dbReference type="Pfam" id="PF13191">
    <property type="entry name" value="AAA_16"/>
    <property type="match status" value="1"/>
</dbReference>
<dbReference type="EMBL" id="QUMU01000001">
    <property type="protein sequence ID" value="REG37452.1"/>
    <property type="molecule type" value="Genomic_DNA"/>
</dbReference>
<organism evidence="3 5">
    <name type="scientific">Archangium gephyra</name>
    <dbReference type="NCBI Taxonomy" id="48"/>
    <lineage>
        <taxon>Bacteria</taxon>
        <taxon>Pseudomonadati</taxon>
        <taxon>Myxococcota</taxon>
        <taxon>Myxococcia</taxon>
        <taxon>Myxococcales</taxon>
        <taxon>Cystobacterineae</taxon>
        <taxon>Archangiaceae</taxon>
        <taxon>Archangium</taxon>
    </lineage>
</organism>
<dbReference type="SUPFAM" id="SSF56300">
    <property type="entry name" value="Metallo-dependent phosphatases"/>
    <property type="match status" value="1"/>
</dbReference>
<dbReference type="RefSeq" id="WP_053066799.1">
    <property type="nucleotide sequence ID" value="NZ_CP011509.1"/>
</dbReference>
<dbReference type="GO" id="GO:0016787">
    <property type="term" value="F:hydrolase activity"/>
    <property type="evidence" value="ECO:0007669"/>
    <property type="project" value="InterPro"/>
</dbReference>
<dbReference type="SUPFAM" id="SSF52540">
    <property type="entry name" value="P-loop containing nucleoside triphosphate hydrolases"/>
    <property type="match status" value="1"/>
</dbReference>
<proteinExistence type="predicted"/>
<dbReference type="InterPro" id="IPR011990">
    <property type="entry name" value="TPR-like_helical_dom_sf"/>
</dbReference>
<dbReference type="InterPro" id="IPR004843">
    <property type="entry name" value="Calcineurin-like_PHP"/>
</dbReference>
<gene>
    <name evidence="3" type="ORF">AA314_06103</name>
    <name evidence="4" type="ORF">ATI61_101436</name>
</gene>
<accession>A0AAC8QB70</accession>
<dbReference type="KEGG" id="age:AA314_06103"/>
<dbReference type="Gene3D" id="3.40.50.300">
    <property type="entry name" value="P-loop containing nucleotide triphosphate hydrolases"/>
    <property type="match status" value="1"/>
</dbReference>
<reference evidence="4 6" key="2">
    <citation type="submission" date="2018-08" db="EMBL/GenBank/DDBJ databases">
        <title>Genomic Encyclopedia of Archaeal and Bacterial Type Strains, Phase II (KMG-II): from individual species to whole genera.</title>
        <authorList>
            <person name="Goeker M."/>
        </authorList>
    </citation>
    <scope>NUCLEOTIDE SEQUENCE [LARGE SCALE GENOMIC DNA]</scope>
    <source>
        <strain evidence="4 6">DSM 2261</strain>
    </source>
</reference>
<evidence type="ECO:0000313" key="3">
    <source>
        <dbReference type="EMBL" id="AKJ04477.1"/>
    </source>
</evidence>
<evidence type="ECO:0000259" key="2">
    <source>
        <dbReference type="Pfam" id="PF13191"/>
    </source>
</evidence>
<dbReference type="Gene3D" id="1.25.40.10">
    <property type="entry name" value="Tetratricopeptide repeat domain"/>
    <property type="match status" value="2"/>
</dbReference>